<gene>
    <name evidence="2" type="ORF">GCM10009001_17090</name>
</gene>
<proteinExistence type="predicted"/>
<keyword evidence="1" id="KW-0472">Membrane</keyword>
<dbReference type="Pfam" id="PF06961">
    <property type="entry name" value="DUF1294"/>
    <property type="match status" value="1"/>
</dbReference>
<dbReference type="InterPro" id="IPR010718">
    <property type="entry name" value="DUF1294"/>
</dbReference>
<keyword evidence="3" id="KW-1185">Reference proteome</keyword>
<organism evidence="2 3">
    <name type="scientific">Virgibacillus siamensis</name>
    <dbReference type="NCBI Taxonomy" id="480071"/>
    <lineage>
        <taxon>Bacteria</taxon>
        <taxon>Bacillati</taxon>
        <taxon>Bacillota</taxon>
        <taxon>Bacilli</taxon>
        <taxon>Bacillales</taxon>
        <taxon>Bacillaceae</taxon>
        <taxon>Virgibacillus</taxon>
    </lineage>
</organism>
<keyword evidence="1" id="KW-0812">Transmembrane</keyword>
<accession>A0ABN1G021</accession>
<feature type="transmembrane region" description="Helical" evidence="1">
    <location>
        <begin position="66"/>
        <end position="88"/>
    </location>
</feature>
<sequence length="91" mass="10455">MSGIIFWIYLVVINCLAYILMGVDKRKARKHKRRISERTLWLSGLLGGSAGAFAGMKKFRHKTKHVLFAMGMPLLLLIHIVLIAWFLIRMS</sequence>
<dbReference type="InterPro" id="IPR012156">
    <property type="entry name" value="Cold_shock_CspA"/>
</dbReference>
<dbReference type="PIRSF" id="PIRSF002599">
    <property type="entry name" value="Cold_shock_A"/>
    <property type="match status" value="1"/>
</dbReference>
<comment type="caution">
    <text evidence="2">The sequence shown here is derived from an EMBL/GenBank/DDBJ whole genome shotgun (WGS) entry which is preliminary data.</text>
</comment>
<reference evidence="2 3" key="1">
    <citation type="journal article" date="2019" name="Int. J. Syst. Evol. Microbiol.">
        <title>The Global Catalogue of Microorganisms (GCM) 10K type strain sequencing project: providing services to taxonomists for standard genome sequencing and annotation.</title>
        <authorList>
            <consortium name="The Broad Institute Genomics Platform"/>
            <consortium name="The Broad Institute Genome Sequencing Center for Infectious Disease"/>
            <person name="Wu L."/>
            <person name="Ma J."/>
        </authorList>
    </citation>
    <scope>NUCLEOTIDE SEQUENCE [LARGE SCALE GENOMIC DNA]</scope>
    <source>
        <strain evidence="2 3">JCM 15395</strain>
    </source>
</reference>
<dbReference type="RefSeq" id="WP_390351009.1">
    <property type="nucleotide sequence ID" value="NZ_BAAADS010000012.1"/>
</dbReference>
<evidence type="ECO:0000313" key="3">
    <source>
        <dbReference type="Proteomes" id="UP001500866"/>
    </source>
</evidence>
<name>A0ABN1G021_9BACI</name>
<dbReference type="EMBL" id="BAAADS010000012">
    <property type="protein sequence ID" value="GAA0601104.1"/>
    <property type="molecule type" value="Genomic_DNA"/>
</dbReference>
<evidence type="ECO:0000313" key="2">
    <source>
        <dbReference type="EMBL" id="GAA0601104.1"/>
    </source>
</evidence>
<keyword evidence="1" id="KW-1133">Transmembrane helix</keyword>
<feature type="transmembrane region" description="Helical" evidence="1">
    <location>
        <begin position="6"/>
        <end position="23"/>
    </location>
</feature>
<protein>
    <submittedName>
        <fullName evidence="2">DUF1294 domain-containing protein</fullName>
    </submittedName>
</protein>
<dbReference type="Proteomes" id="UP001500866">
    <property type="component" value="Unassembled WGS sequence"/>
</dbReference>
<evidence type="ECO:0000256" key="1">
    <source>
        <dbReference type="SAM" id="Phobius"/>
    </source>
</evidence>